<dbReference type="Proteomes" id="UP000887580">
    <property type="component" value="Unplaced"/>
</dbReference>
<accession>A0AC35EUF3</accession>
<protein>
    <submittedName>
        <fullName evidence="2">Uncharacterized protein</fullName>
    </submittedName>
</protein>
<name>A0AC35EUF3_9BILA</name>
<organism evidence="1 2">
    <name type="scientific">Panagrolaimus sp. PS1159</name>
    <dbReference type="NCBI Taxonomy" id="55785"/>
    <lineage>
        <taxon>Eukaryota</taxon>
        <taxon>Metazoa</taxon>
        <taxon>Ecdysozoa</taxon>
        <taxon>Nematoda</taxon>
        <taxon>Chromadorea</taxon>
        <taxon>Rhabditida</taxon>
        <taxon>Tylenchina</taxon>
        <taxon>Panagrolaimomorpha</taxon>
        <taxon>Panagrolaimoidea</taxon>
        <taxon>Panagrolaimidae</taxon>
        <taxon>Panagrolaimus</taxon>
    </lineage>
</organism>
<sequence>MLFPVKNVEVSEEVVIDESDENKRNKDENLVLVDKTDLMNLVVAGNAVLNTLECVLTIFAQITFQAPSNKKYEKVMIFPVRNVYIPEEVVIDESDCIKLFVKFKNNKYKFRK</sequence>
<proteinExistence type="predicted"/>
<dbReference type="WBParaSite" id="PS1159_v2.g10881.t1">
    <property type="protein sequence ID" value="PS1159_v2.g10881.t1"/>
    <property type="gene ID" value="PS1159_v2.g10881"/>
</dbReference>
<reference evidence="2" key="1">
    <citation type="submission" date="2022-11" db="UniProtKB">
        <authorList>
            <consortium name="WormBaseParasite"/>
        </authorList>
    </citation>
    <scope>IDENTIFICATION</scope>
</reference>
<evidence type="ECO:0000313" key="1">
    <source>
        <dbReference type="Proteomes" id="UP000887580"/>
    </source>
</evidence>
<evidence type="ECO:0000313" key="2">
    <source>
        <dbReference type="WBParaSite" id="PS1159_v2.g10881.t1"/>
    </source>
</evidence>